<feature type="region of interest" description="Disordered" evidence="8">
    <location>
        <begin position="692"/>
        <end position="739"/>
    </location>
</feature>
<evidence type="ECO:0000259" key="9">
    <source>
        <dbReference type="PROSITE" id="PS50172"/>
    </source>
</evidence>
<name>A0A814RHD6_9BILA</name>
<dbReference type="SUPFAM" id="SSF48019">
    <property type="entry name" value="post-AAA+ oligomerization domain-like"/>
    <property type="match status" value="1"/>
</dbReference>
<dbReference type="InterPro" id="IPR027417">
    <property type="entry name" value="P-loop_NTPase"/>
</dbReference>
<evidence type="ECO:0000313" key="11">
    <source>
        <dbReference type="Proteomes" id="UP000663882"/>
    </source>
</evidence>
<dbReference type="FunFam" id="3.40.50.300:FF:000395">
    <property type="entry name" value="Replication factor C subunit 1"/>
    <property type="match status" value="1"/>
</dbReference>
<comment type="caution">
    <text evidence="10">The sequence shown here is derived from an EMBL/GenBank/DDBJ whole genome shotgun (WGS) entry which is preliminary data.</text>
</comment>
<evidence type="ECO:0000256" key="3">
    <source>
        <dbReference type="ARBA" id="ARBA00020401"/>
    </source>
</evidence>
<dbReference type="FunFam" id="3.40.50.10190:FF:000001">
    <property type="entry name" value="Replication factor C subunit 1"/>
    <property type="match status" value="1"/>
</dbReference>
<keyword evidence="6" id="KW-0067">ATP-binding</keyword>
<dbReference type="AlphaFoldDB" id="A0A814RHD6"/>
<feature type="domain" description="BRCT" evidence="9">
    <location>
        <begin position="77"/>
        <end position="157"/>
    </location>
</feature>
<evidence type="ECO:0000256" key="8">
    <source>
        <dbReference type="SAM" id="MobiDB-lite"/>
    </source>
</evidence>
<dbReference type="Gene3D" id="1.10.8.60">
    <property type="match status" value="1"/>
</dbReference>
<dbReference type="PROSITE" id="PS50172">
    <property type="entry name" value="BRCT"/>
    <property type="match status" value="1"/>
</dbReference>
<dbReference type="Pfam" id="PF25361">
    <property type="entry name" value="AAA_lid_RFC1"/>
    <property type="match status" value="1"/>
</dbReference>
<dbReference type="InterPro" id="IPR003959">
    <property type="entry name" value="ATPase_AAA_core"/>
</dbReference>
<evidence type="ECO:0000256" key="6">
    <source>
        <dbReference type="ARBA" id="ARBA00022840"/>
    </source>
</evidence>
<feature type="compositionally biased region" description="Acidic residues" evidence="8">
    <location>
        <begin position="698"/>
        <end position="714"/>
    </location>
</feature>
<evidence type="ECO:0000256" key="1">
    <source>
        <dbReference type="ARBA" id="ARBA00004123"/>
    </source>
</evidence>
<organism evidence="10 11">
    <name type="scientific">Rotaria sordida</name>
    <dbReference type="NCBI Taxonomy" id="392033"/>
    <lineage>
        <taxon>Eukaryota</taxon>
        <taxon>Metazoa</taxon>
        <taxon>Spiralia</taxon>
        <taxon>Gnathifera</taxon>
        <taxon>Rotifera</taxon>
        <taxon>Eurotatoria</taxon>
        <taxon>Bdelloidea</taxon>
        <taxon>Philodinida</taxon>
        <taxon>Philodinidae</taxon>
        <taxon>Rotaria</taxon>
    </lineage>
</organism>
<dbReference type="InterPro" id="IPR012178">
    <property type="entry name" value="RFC1"/>
</dbReference>
<dbReference type="PANTHER" id="PTHR23389">
    <property type="entry name" value="CHROMOSOME TRANSMISSION FIDELITY FACTOR 18"/>
    <property type="match status" value="1"/>
</dbReference>
<keyword evidence="4" id="KW-0235">DNA replication</keyword>
<dbReference type="Pfam" id="PF00004">
    <property type="entry name" value="AAA"/>
    <property type="match status" value="1"/>
</dbReference>
<dbReference type="GO" id="GO:0005634">
    <property type="term" value="C:nucleus"/>
    <property type="evidence" value="ECO:0007669"/>
    <property type="project" value="UniProtKB-SubCell"/>
</dbReference>
<proteinExistence type="inferred from homology"/>
<dbReference type="SMART" id="SM00382">
    <property type="entry name" value="AAA"/>
    <property type="match status" value="1"/>
</dbReference>
<protein>
    <recommendedName>
        <fullName evidence="3">Replication factor C subunit 1</fullName>
    </recommendedName>
</protein>
<dbReference type="Gene3D" id="3.40.50.10190">
    <property type="entry name" value="BRCT domain"/>
    <property type="match status" value="1"/>
</dbReference>
<keyword evidence="5" id="KW-0547">Nucleotide-binding</keyword>
<dbReference type="PIRSF" id="PIRSF036578">
    <property type="entry name" value="RFC1"/>
    <property type="match status" value="1"/>
</dbReference>
<dbReference type="SUPFAM" id="SSF52113">
    <property type="entry name" value="BRCT domain"/>
    <property type="match status" value="1"/>
</dbReference>
<feature type="compositionally biased region" description="Basic residues" evidence="8">
    <location>
        <begin position="728"/>
        <end position="739"/>
    </location>
</feature>
<dbReference type="Gene3D" id="3.40.50.300">
    <property type="entry name" value="P-loop containing nucleotide triphosphate hydrolases"/>
    <property type="match status" value="1"/>
</dbReference>
<dbReference type="GO" id="GO:0006281">
    <property type="term" value="P:DNA repair"/>
    <property type="evidence" value="ECO:0007669"/>
    <property type="project" value="InterPro"/>
</dbReference>
<dbReference type="InterPro" id="IPR036420">
    <property type="entry name" value="BRCT_dom_sf"/>
</dbReference>
<dbReference type="InterPro" id="IPR003593">
    <property type="entry name" value="AAA+_ATPase"/>
</dbReference>
<dbReference type="InterPro" id="IPR008921">
    <property type="entry name" value="DNA_pol3_clamp-load_cplx_C"/>
</dbReference>
<evidence type="ECO:0000256" key="5">
    <source>
        <dbReference type="ARBA" id="ARBA00022741"/>
    </source>
</evidence>
<keyword evidence="7" id="KW-0539">Nucleus</keyword>
<evidence type="ECO:0000256" key="7">
    <source>
        <dbReference type="ARBA" id="ARBA00023242"/>
    </source>
</evidence>
<dbReference type="GO" id="GO:0016887">
    <property type="term" value="F:ATP hydrolysis activity"/>
    <property type="evidence" value="ECO:0007669"/>
    <property type="project" value="InterPro"/>
</dbReference>
<dbReference type="SUPFAM" id="SSF52540">
    <property type="entry name" value="P-loop containing nucleoside triphosphate hydrolases"/>
    <property type="match status" value="1"/>
</dbReference>
<dbReference type="GO" id="GO:0006260">
    <property type="term" value="P:DNA replication"/>
    <property type="evidence" value="ECO:0007669"/>
    <property type="project" value="UniProtKB-KW"/>
</dbReference>
<dbReference type="EMBL" id="CAJNOO010001318">
    <property type="protein sequence ID" value="CAF1134020.1"/>
    <property type="molecule type" value="Genomic_DNA"/>
</dbReference>
<accession>A0A814RHD6</accession>
<dbReference type="InterPro" id="IPR013725">
    <property type="entry name" value="DNA_replication_fac_RFC1_C"/>
</dbReference>
<reference evidence="10" key="1">
    <citation type="submission" date="2021-02" db="EMBL/GenBank/DDBJ databases">
        <authorList>
            <person name="Nowell W R."/>
        </authorList>
    </citation>
    <scope>NUCLEOTIDE SEQUENCE</scope>
</reference>
<dbReference type="CDD" id="cd17752">
    <property type="entry name" value="BRCT_RFC1"/>
    <property type="match status" value="1"/>
</dbReference>
<dbReference type="Pfam" id="PF00533">
    <property type="entry name" value="BRCT"/>
    <property type="match status" value="1"/>
</dbReference>
<comment type="subcellular location">
    <subcellularLocation>
        <location evidence="1">Nucleus</location>
    </subcellularLocation>
</comment>
<dbReference type="GO" id="GO:0003689">
    <property type="term" value="F:DNA clamp loader activity"/>
    <property type="evidence" value="ECO:0007669"/>
    <property type="project" value="InterPro"/>
</dbReference>
<feature type="compositionally biased region" description="Basic and acidic residues" evidence="8">
    <location>
        <begin position="715"/>
        <end position="727"/>
    </location>
</feature>
<dbReference type="GO" id="GO:0005524">
    <property type="term" value="F:ATP binding"/>
    <property type="evidence" value="ECO:0007669"/>
    <property type="project" value="UniProtKB-KW"/>
</dbReference>
<dbReference type="Pfam" id="PF08519">
    <property type="entry name" value="RFC1"/>
    <property type="match status" value="1"/>
</dbReference>
<dbReference type="GO" id="GO:0003677">
    <property type="term" value="F:DNA binding"/>
    <property type="evidence" value="ECO:0007669"/>
    <property type="project" value="InterPro"/>
</dbReference>
<feature type="compositionally biased region" description="Low complexity" evidence="8">
    <location>
        <begin position="254"/>
        <end position="264"/>
    </location>
</feature>
<dbReference type="OrthoDB" id="446168at2759"/>
<dbReference type="Gene3D" id="1.20.272.10">
    <property type="match status" value="1"/>
</dbReference>
<evidence type="ECO:0000313" key="10">
    <source>
        <dbReference type="EMBL" id="CAF1134020.1"/>
    </source>
</evidence>
<dbReference type="GO" id="GO:0005663">
    <property type="term" value="C:DNA replication factor C complex"/>
    <property type="evidence" value="ECO:0007669"/>
    <property type="project" value="InterPro"/>
</dbReference>
<feature type="region of interest" description="Disordered" evidence="8">
    <location>
        <begin position="244"/>
        <end position="267"/>
    </location>
</feature>
<comment type="similarity">
    <text evidence="2">Belongs to the activator 1 large subunit family.</text>
</comment>
<evidence type="ECO:0000256" key="2">
    <source>
        <dbReference type="ARBA" id="ARBA00006116"/>
    </source>
</evidence>
<sequence length="739" mass="84448">MSSKGKKRKLKTNESLPISKKSLHIDDDAIIEAATITAAPTAKQLDPKVRQRQFMAYKSFLNRGGPDAPGSKDIPQGAEDCLKSLTFVITGVLPSLERDECKRIIQSYGGRVTTAVSGKTDYLVAGRDEGKTKIEKAKKLHIKIISEDDLLQMIRTRPGSTNVDIKSTSIKSPKPTVLKPIDSTSFVPISLTKLKFYRQDDDMLWVDKYKPTSLSQIVGQQTDKSPMKKLIYFLTNWHTWHAKPSTNKRKKTETTSTNTTSSDPSKFKAVLLTGPPGVGKTTTAQLVCKALNLPYIEQNASDNRSQTMMSKIELNSAYLTDDNQAMNKHVLIMDEVDGVTGNEDRGGIQALIKLLRTTHIPIIFIANDRQTIKMRTLALYCYEIKFDRPSFLNVKSFILDICSREHIHITHLLLDNLINLCNRDIRKIIHILNLYYKQSSLLISNITNFEKALSTSPFDACMKMFSLSNINLIDKANLYFHDSSLLPLLIQDNYIRVVPSITIERKPISIRQRMELISKAADSLAIGDICSKFNFINANRSLMGYQAMFSGVIPTTYLHGSLNVVQFPTWFGRMQQQKSTDRHLIELETHCSLKTMTIDRKEFNLDYLPIFNYLFNYFLQKHNMKDCLELMNNYYFNSDDLQMILSMNSYRKMNLNKIELDSKTKTLLTKSLEKQHHRTPFKQIDINKIKPGMTGAREDDDDYQMAISDDDDNDNKENMIIDNDIIKPIKKNSKRRKRK</sequence>
<dbReference type="Proteomes" id="UP000663882">
    <property type="component" value="Unassembled WGS sequence"/>
</dbReference>
<dbReference type="CDD" id="cd00009">
    <property type="entry name" value="AAA"/>
    <property type="match status" value="1"/>
</dbReference>
<gene>
    <name evidence="10" type="ORF">RFH988_LOCUS21022</name>
</gene>
<dbReference type="SMART" id="SM00292">
    <property type="entry name" value="BRCT"/>
    <property type="match status" value="1"/>
</dbReference>
<dbReference type="InterPro" id="IPR001357">
    <property type="entry name" value="BRCT_dom"/>
</dbReference>
<dbReference type="PANTHER" id="PTHR23389:SF6">
    <property type="entry name" value="REPLICATION FACTOR C SUBUNIT 1"/>
    <property type="match status" value="1"/>
</dbReference>
<evidence type="ECO:0000256" key="4">
    <source>
        <dbReference type="ARBA" id="ARBA00022705"/>
    </source>
</evidence>